<gene>
    <name evidence="2" type="ORF">AO382_1975</name>
</gene>
<sequence>MTNQGVYKILILFCLSSFVIRLTHFWRKICHNFDDRF</sequence>
<keyword evidence="1" id="KW-0472">Membrane</keyword>
<dbReference type="Proteomes" id="UP000078446">
    <property type="component" value="Unassembled WGS sequence"/>
</dbReference>
<comment type="caution">
    <text evidence="2">The sequence shown here is derived from an EMBL/GenBank/DDBJ whole genome shotgun (WGS) entry which is preliminary data.</text>
</comment>
<dbReference type="EMBL" id="LXHE01000022">
    <property type="protein sequence ID" value="OAU99330.1"/>
    <property type="molecule type" value="Genomic_DNA"/>
</dbReference>
<evidence type="ECO:0000313" key="3">
    <source>
        <dbReference type="Proteomes" id="UP000078446"/>
    </source>
</evidence>
<evidence type="ECO:0000256" key="1">
    <source>
        <dbReference type="SAM" id="Phobius"/>
    </source>
</evidence>
<organism evidence="2 3">
    <name type="scientific">Moraxella catarrhalis</name>
    <name type="common">Branhamella catarrhalis</name>
    <dbReference type="NCBI Taxonomy" id="480"/>
    <lineage>
        <taxon>Bacteria</taxon>
        <taxon>Pseudomonadati</taxon>
        <taxon>Pseudomonadota</taxon>
        <taxon>Gammaproteobacteria</taxon>
        <taxon>Moraxellales</taxon>
        <taxon>Moraxellaceae</taxon>
        <taxon>Moraxella</taxon>
    </lineage>
</organism>
<protein>
    <submittedName>
        <fullName evidence="2">Uncharacterized protein</fullName>
    </submittedName>
</protein>
<keyword evidence="1" id="KW-0812">Transmembrane</keyword>
<name>A0A7Z0UWR8_MORCA</name>
<dbReference type="AlphaFoldDB" id="A0A7Z0UWR8"/>
<reference evidence="2 3" key="1">
    <citation type="journal article" date="2016" name="Genome Biol. Evol.">
        <title>Comparative Genomic Analyses of the Moraxella catarrhalis Serosensitive and Seroresistant Lineages Demonstrate Their Independent Evolution.</title>
        <authorList>
            <person name="Earl J.P."/>
            <person name="de Vries S.P."/>
            <person name="Ahmed A."/>
            <person name="Powell E."/>
            <person name="Schultz M.P."/>
            <person name="Hermans P.W."/>
            <person name="Hill D.J."/>
            <person name="Zhou Z."/>
            <person name="Constantinidou C.I."/>
            <person name="Hu F.Z."/>
            <person name="Bootsma H.J."/>
            <person name="Ehrlich G.D."/>
        </authorList>
    </citation>
    <scope>NUCLEOTIDE SEQUENCE [LARGE SCALE GENOMIC DNA]</scope>
    <source>
        <strain evidence="2 3">Z7574</strain>
    </source>
</reference>
<proteinExistence type="predicted"/>
<keyword evidence="1" id="KW-1133">Transmembrane helix</keyword>
<feature type="transmembrane region" description="Helical" evidence="1">
    <location>
        <begin position="6"/>
        <end position="26"/>
    </location>
</feature>
<evidence type="ECO:0000313" key="2">
    <source>
        <dbReference type="EMBL" id="OAU99330.1"/>
    </source>
</evidence>
<accession>A0A7Z0UWR8</accession>